<dbReference type="GO" id="GO:0005524">
    <property type="term" value="F:ATP binding"/>
    <property type="evidence" value="ECO:0007669"/>
    <property type="project" value="UniProtKB-UniRule"/>
</dbReference>
<evidence type="ECO:0000256" key="1">
    <source>
        <dbReference type="ARBA" id="ARBA00001946"/>
    </source>
</evidence>
<dbReference type="SUPFAM" id="SSF52540">
    <property type="entry name" value="P-loop containing nucleoside triphosphate hydrolases"/>
    <property type="match status" value="1"/>
</dbReference>
<reference evidence="14 15" key="1">
    <citation type="submission" date="2019-07" db="EMBL/GenBank/DDBJ databases">
        <title>Whole genome shotgun sequence of Skermanella aerolata NBRC 106429.</title>
        <authorList>
            <person name="Hosoyama A."/>
            <person name="Uohara A."/>
            <person name="Ohji S."/>
            <person name="Ichikawa N."/>
        </authorList>
    </citation>
    <scope>NUCLEOTIDE SEQUENCE [LARGE SCALE GENOMIC DNA]</scope>
    <source>
        <strain evidence="14 15">NBRC 106429</strain>
    </source>
</reference>
<evidence type="ECO:0000256" key="11">
    <source>
        <dbReference type="RuleBase" id="RU003783"/>
    </source>
</evidence>
<organism evidence="14 15">
    <name type="scientific">Skermanella aerolata</name>
    <dbReference type="NCBI Taxonomy" id="393310"/>
    <lineage>
        <taxon>Bacteria</taxon>
        <taxon>Pseudomonadati</taxon>
        <taxon>Pseudomonadota</taxon>
        <taxon>Alphaproteobacteria</taxon>
        <taxon>Rhodospirillales</taxon>
        <taxon>Azospirillaceae</taxon>
        <taxon>Skermanella</taxon>
    </lineage>
</organism>
<gene>
    <name evidence="10 14" type="primary">miaA</name>
    <name evidence="14" type="ORF">SAE02_17390</name>
</gene>
<evidence type="ECO:0000256" key="5">
    <source>
        <dbReference type="ARBA" id="ARBA00022694"/>
    </source>
</evidence>
<evidence type="ECO:0000313" key="14">
    <source>
        <dbReference type="EMBL" id="GEO37591.1"/>
    </source>
</evidence>
<evidence type="ECO:0000313" key="15">
    <source>
        <dbReference type="Proteomes" id="UP000321523"/>
    </source>
</evidence>
<keyword evidence="15" id="KW-1185">Reference proteome</keyword>
<dbReference type="AlphaFoldDB" id="A0A512DM80"/>
<feature type="region of interest" description="Interaction with substrate tRNA" evidence="10">
    <location>
        <begin position="36"/>
        <end position="39"/>
    </location>
</feature>
<evidence type="ECO:0000256" key="10">
    <source>
        <dbReference type="HAMAP-Rule" id="MF_00185"/>
    </source>
</evidence>
<dbReference type="OrthoDB" id="9776390at2"/>
<dbReference type="EMBL" id="BJYZ01000006">
    <property type="protein sequence ID" value="GEO37591.1"/>
    <property type="molecule type" value="Genomic_DNA"/>
</dbReference>
<comment type="caution">
    <text evidence="10">Lacks conserved residue(s) required for the propagation of feature annotation.</text>
</comment>
<keyword evidence="7 10" id="KW-0067">ATP-binding</keyword>
<comment type="similarity">
    <text evidence="3 10 13">Belongs to the IPP transferase family.</text>
</comment>
<evidence type="ECO:0000256" key="2">
    <source>
        <dbReference type="ARBA" id="ARBA00003213"/>
    </source>
</evidence>
<proteinExistence type="inferred from homology"/>
<evidence type="ECO:0000256" key="12">
    <source>
        <dbReference type="RuleBase" id="RU003784"/>
    </source>
</evidence>
<dbReference type="HAMAP" id="MF_00185">
    <property type="entry name" value="IPP_trans"/>
    <property type="match status" value="1"/>
</dbReference>
<dbReference type="Pfam" id="PF01715">
    <property type="entry name" value="IPPT"/>
    <property type="match status" value="1"/>
</dbReference>
<dbReference type="Proteomes" id="UP000321523">
    <property type="component" value="Unassembled WGS sequence"/>
</dbReference>
<dbReference type="InterPro" id="IPR018022">
    <property type="entry name" value="IPT"/>
</dbReference>
<feature type="region of interest" description="Interaction with substrate tRNA" evidence="10">
    <location>
        <begin position="160"/>
        <end position="164"/>
    </location>
</feature>
<sequence>MPETTVIVVGGPTASGKSALALDLAEEFGGTVVNADSMQIYRELPVLTARPPAADEARAPHRLYGALPARERCSAARWQAMALAEIRAARTSGSLPIVVGGTGLYLRALMEGLADIPPVPAEVRAAVRDLHAAIGSPGLHALLADRDPITAARLKPGDTQRLLRAVEVWQATGRSITAWQSDPTAGPPPGLRFLPIVVDPPREALYASCDGRFGRMIELGALEEVRELMRLDLPADLPVMKALGVPELSSYLRGEIDLPAATALARQSTRRYAKRQGTWFRHQLAPVHGSHVISAQYSASLKATVCNLIRKMG</sequence>
<evidence type="ECO:0000256" key="6">
    <source>
        <dbReference type="ARBA" id="ARBA00022741"/>
    </source>
</evidence>
<dbReference type="EC" id="2.5.1.75" evidence="10"/>
<keyword evidence="8 10" id="KW-0460">Magnesium</keyword>
<comment type="catalytic activity">
    <reaction evidence="9 10 11">
        <text>adenosine(37) in tRNA + dimethylallyl diphosphate = N(6)-dimethylallyladenosine(37) in tRNA + diphosphate</text>
        <dbReference type="Rhea" id="RHEA:26482"/>
        <dbReference type="Rhea" id="RHEA-COMP:10162"/>
        <dbReference type="Rhea" id="RHEA-COMP:10375"/>
        <dbReference type="ChEBI" id="CHEBI:33019"/>
        <dbReference type="ChEBI" id="CHEBI:57623"/>
        <dbReference type="ChEBI" id="CHEBI:74411"/>
        <dbReference type="ChEBI" id="CHEBI:74415"/>
        <dbReference type="EC" id="2.5.1.75"/>
    </reaction>
</comment>
<accession>A0A512DM80</accession>
<dbReference type="GO" id="GO:0052381">
    <property type="term" value="F:tRNA dimethylallyltransferase activity"/>
    <property type="evidence" value="ECO:0007669"/>
    <property type="project" value="UniProtKB-UniRule"/>
</dbReference>
<comment type="cofactor">
    <cofactor evidence="1 10">
        <name>Mg(2+)</name>
        <dbReference type="ChEBI" id="CHEBI:18420"/>
    </cofactor>
</comment>
<evidence type="ECO:0000256" key="13">
    <source>
        <dbReference type="RuleBase" id="RU003785"/>
    </source>
</evidence>
<dbReference type="GO" id="GO:0006400">
    <property type="term" value="P:tRNA modification"/>
    <property type="evidence" value="ECO:0007669"/>
    <property type="project" value="TreeGrafter"/>
</dbReference>
<dbReference type="PANTHER" id="PTHR11088">
    <property type="entry name" value="TRNA DIMETHYLALLYLTRANSFERASE"/>
    <property type="match status" value="1"/>
</dbReference>
<comment type="function">
    <text evidence="2 10 12">Catalyzes the transfer of a dimethylallyl group onto the adenine at position 37 in tRNAs that read codons beginning with uridine, leading to the formation of N6-(dimethylallyl)adenosine (i(6)A).</text>
</comment>
<feature type="binding site" evidence="10">
    <location>
        <begin position="11"/>
        <end position="18"/>
    </location>
    <ligand>
        <name>ATP</name>
        <dbReference type="ChEBI" id="CHEBI:30616"/>
    </ligand>
</feature>
<keyword evidence="4 10" id="KW-0808">Transferase</keyword>
<protein>
    <recommendedName>
        <fullName evidence="10">tRNA dimethylallyltransferase</fullName>
        <ecNumber evidence="10">2.5.1.75</ecNumber>
    </recommendedName>
    <alternativeName>
        <fullName evidence="10">Dimethylallyl diphosphate:tRNA dimethylallyltransferase</fullName>
        <shortName evidence="10">DMAPP:tRNA dimethylallyltransferase</shortName>
        <shortName evidence="10">DMATase</shortName>
    </alternativeName>
    <alternativeName>
        <fullName evidence="10">Isopentenyl-diphosphate:tRNA isopentenyltransferase</fullName>
        <shortName evidence="10">IPP transferase</shortName>
        <shortName evidence="10">IPPT</shortName>
        <shortName evidence="10">IPTase</shortName>
    </alternativeName>
</protein>
<evidence type="ECO:0000256" key="4">
    <source>
        <dbReference type="ARBA" id="ARBA00022679"/>
    </source>
</evidence>
<dbReference type="Gene3D" id="1.10.20.140">
    <property type="match status" value="1"/>
</dbReference>
<comment type="caution">
    <text evidence="14">The sequence shown here is derived from an EMBL/GenBank/DDBJ whole genome shotgun (WGS) entry which is preliminary data.</text>
</comment>
<comment type="subunit">
    <text evidence="10">Monomer.</text>
</comment>
<name>A0A512DM80_9PROT</name>
<keyword evidence="6 10" id="KW-0547">Nucleotide-binding</keyword>
<feature type="site" description="Interaction with substrate tRNA" evidence="10">
    <location>
        <position position="102"/>
    </location>
</feature>
<dbReference type="RefSeq" id="WP_084720579.1">
    <property type="nucleotide sequence ID" value="NZ_BJYZ01000006.1"/>
</dbReference>
<dbReference type="InterPro" id="IPR039657">
    <property type="entry name" value="Dimethylallyltransferase"/>
</dbReference>
<dbReference type="NCBIfam" id="TIGR00174">
    <property type="entry name" value="miaA"/>
    <property type="match status" value="1"/>
</dbReference>
<feature type="site" description="Interaction with substrate tRNA" evidence="10">
    <location>
        <position position="124"/>
    </location>
</feature>
<evidence type="ECO:0000256" key="7">
    <source>
        <dbReference type="ARBA" id="ARBA00022840"/>
    </source>
</evidence>
<dbReference type="InterPro" id="IPR027417">
    <property type="entry name" value="P-loop_NTPase"/>
</dbReference>
<dbReference type="PANTHER" id="PTHR11088:SF60">
    <property type="entry name" value="TRNA DIMETHYLALLYLTRANSFERASE"/>
    <property type="match status" value="1"/>
</dbReference>
<dbReference type="Gene3D" id="3.40.50.300">
    <property type="entry name" value="P-loop containing nucleotide triphosphate hydrolases"/>
    <property type="match status" value="1"/>
</dbReference>
<evidence type="ECO:0000256" key="9">
    <source>
        <dbReference type="ARBA" id="ARBA00049563"/>
    </source>
</evidence>
<keyword evidence="5 10" id="KW-0819">tRNA processing</keyword>
<feature type="binding site" evidence="10">
    <location>
        <begin position="13"/>
        <end position="18"/>
    </location>
    <ligand>
        <name>substrate</name>
    </ligand>
</feature>
<evidence type="ECO:0000256" key="8">
    <source>
        <dbReference type="ARBA" id="ARBA00022842"/>
    </source>
</evidence>
<evidence type="ECO:0000256" key="3">
    <source>
        <dbReference type="ARBA" id="ARBA00005842"/>
    </source>
</evidence>